<name>A0ABW2Y3R6_9BIFI</name>
<evidence type="ECO:0000313" key="3">
    <source>
        <dbReference type="Proteomes" id="UP001597036"/>
    </source>
</evidence>
<evidence type="ECO:0000256" key="1">
    <source>
        <dbReference type="ARBA" id="ARBA00009589"/>
    </source>
</evidence>
<comment type="similarity">
    <text evidence="1">Belongs to the 5'(3')-deoxyribonucleotidase family.</text>
</comment>
<organism evidence="2 3">
    <name type="scientific">Alloscardovia venturai</name>
    <dbReference type="NCBI Taxonomy" id="1769421"/>
    <lineage>
        <taxon>Bacteria</taxon>
        <taxon>Bacillati</taxon>
        <taxon>Actinomycetota</taxon>
        <taxon>Actinomycetes</taxon>
        <taxon>Bifidobacteriales</taxon>
        <taxon>Bifidobacteriaceae</taxon>
        <taxon>Alloscardovia</taxon>
    </lineage>
</organism>
<gene>
    <name evidence="2" type="ORF">ACFQY8_01410</name>
</gene>
<proteinExistence type="inferred from homology"/>
<sequence>MIPPQYANQQVGISGYRVLNLDLDGVCADYNGALKNYCVSQGLMSPDVATVTDNYDIFENPGWPFSTREEYKAIHMAAESEGLYATMPAIPGVSHALHILASHDVHIRIVTHRLFVHGQHERVVQDTATWLEKNDIPYMSLCFTGLKDSIQATVHIDDSPANITTLREAGQKVVVFDQAYNRTFTGPRIKDWGDESVEYLLKLFDGVQ</sequence>
<dbReference type="RefSeq" id="WP_377937889.1">
    <property type="nucleotide sequence ID" value="NZ_JBHTHQ010000011.1"/>
</dbReference>
<protein>
    <recommendedName>
        <fullName evidence="4">5'-nucleotidase</fullName>
    </recommendedName>
</protein>
<dbReference type="Gene3D" id="3.40.50.1000">
    <property type="entry name" value="HAD superfamily/HAD-like"/>
    <property type="match status" value="1"/>
</dbReference>
<dbReference type="InterPro" id="IPR036412">
    <property type="entry name" value="HAD-like_sf"/>
</dbReference>
<accession>A0ABW2Y3R6</accession>
<dbReference type="Pfam" id="PF06941">
    <property type="entry name" value="NT5C"/>
    <property type="match status" value="1"/>
</dbReference>
<evidence type="ECO:0008006" key="4">
    <source>
        <dbReference type="Google" id="ProtNLM"/>
    </source>
</evidence>
<dbReference type="InterPro" id="IPR052419">
    <property type="entry name" value="5_3-deoxyribonucleotidase-like"/>
</dbReference>
<dbReference type="SUPFAM" id="SSF56784">
    <property type="entry name" value="HAD-like"/>
    <property type="match status" value="1"/>
</dbReference>
<dbReference type="EMBL" id="JBHTHQ010000011">
    <property type="protein sequence ID" value="MFD0704411.1"/>
    <property type="molecule type" value="Genomic_DNA"/>
</dbReference>
<dbReference type="InterPro" id="IPR023214">
    <property type="entry name" value="HAD_sf"/>
</dbReference>
<reference evidence="3" key="1">
    <citation type="journal article" date="2019" name="Int. J. Syst. Evol. Microbiol.">
        <title>The Global Catalogue of Microorganisms (GCM) 10K type strain sequencing project: providing services to taxonomists for standard genome sequencing and annotation.</title>
        <authorList>
            <consortium name="The Broad Institute Genomics Platform"/>
            <consortium name="The Broad Institute Genome Sequencing Center for Infectious Disease"/>
            <person name="Wu L."/>
            <person name="Ma J."/>
        </authorList>
    </citation>
    <scope>NUCLEOTIDE SEQUENCE [LARGE SCALE GENOMIC DNA]</scope>
    <source>
        <strain evidence="3">CCM 8604</strain>
    </source>
</reference>
<dbReference type="PANTHER" id="PTHR35134:SF2">
    <property type="entry name" value="NUCLEOTIDASE YQFW-RELATED"/>
    <property type="match status" value="1"/>
</dbReference>
<comment type="caution">
    <text evidence="2">The sequence shown here is derived from an EMBL/GenBank/DDBJ whole genome shotgun (WGS) entry which is preliminary data.</text>
</comment>
<dbReference type="Proteomes" id="UP001597036">
    <property type="component" value="Unassembled WGS sequence"/>
</dbReference>
<keyword evidence="3" id="KW-1185">Reference proteome</keyword>
<evidence type="ECO:0000313" key="2">
    <source>
        <dbReference type="EMBL" id="MFD0704411.1"/>
    </source>
</evidence>
<dbReference type="InterPro" id="IPR010708">
    <property type="entry name" value="5'(3')-deoxyribonucleotidase"/>
</dbReference>
<dbReference type="PANTHER" id="PTHR35134">
    <property type="entry name" value="NUCLEOTIDASE YQFW-RELATED"/>
    <property type="match status" value="1"/>
</dbReference>